<evidence type="ECO:0000256" key="14">
    <source>
        <dbReference type="ARBA" id="ARBA00043154"/>
    </source>
</evidence>
<evidence type="ECO:0000259" key="20">
    <source>
        <dbReference type="Pfam" id="PF04572"/>
    </source>
</evidence>
<proteinExistence type="inferred from homology"/>
<evidence type="ECO:0000256" key="9">
    <source>
        <dbReference type="ARBA" id="ARBA00023136"/>
    </source>
</evidence>
<evidence type="ECO:0000256" key="4">
    <source>
        <dbReference type="ARBA" id="ARBA00022516"/>
    </source>
</evidence>
<dbReference type="AlphaFoldDB" id="A0A8C0M858"/>
<evidence type="ECO:0000256" key="3">
    <source>
        <dbReference type="ARBA" id="ARBA00009003"/>
    </source>
</evidence>
<keyword evidence="6" id="KW-0808">Transferase</keyword>
<keyword evidence="9 19" id="KW-0472">Membrane</keyword>
<dbReference type="InterPro" id="IPR007652">
    <property type="entry name" value="A1-4-GlycosylTfrase_dom"/>
</dbReference>
<keyword evidence="5" id="KW-0328">Glycosyltransferase</keyword>
<reference evidence="21" key="1">
    <citation type="submission" date="2019-03" db="EMBL/GenBank/DDBJ databases">
        <authorList>
            <person name="Warren W.C."/>
            <person name="Johnson G.S."/>
        </authorList>
    </citation>
    <scope>NUCLEOTIDE SEQUENCE [LARGE SCALE GENOMIC DNA]</scope>
    <source>
        <strain evidence="21">Basenji</strain>
    </source>
</reference>
<dbReference type="EC" id="2.4.1.228" evidence="10"/>
<comment type="similarity">
    <text evidence="3">Belongs to the glycosyltransferase 32 family.</text>
</comment>
<sequence length="404" mass="45289">MGLRACRPVGCGSQHRLRLVLVGSALGARDAGSCQHVMLVSYRPAGSCYRLLVSSGENMSRPPECLLRLLRGAPRQRVCTLFIISFKFTFFVSIMIYWHIVGEPGGQREFPNLPADVPCPRLVPPTQLSSALPPGNIFFLETSDRTNPNFLFMCSVESAARAHPESRVVVLMKGLPGGNASLPRHLGLSLLGCFPNVHMLPLDLEELFRDTPLAAWYAARQRRWEPYLLPVLSDACRIALMWKFGGIYLDTDFIVLKNLHNLTNTLGAQSRYVLNGAFLAFERHHEFMALCMRDFVAHYNGWIWGHQGPQLLTRVFKKWCSIRSLDESHACRGVTTLPCEAFYPIPWQDWKKYFQDISPEELHRLLNATYAVHVWNKKSQGTAPGGHVPGATGAAPCPLLPHDT</sequence>
<evidence type="ECO:0000313" key="22">
    <source>
        <dbReference type="Proteomes" id="UP000694429"/>
    </source>
</evidence>
<accession>A0A8C0M858</accession>
<dbReference type="Proteomes" id="UP000694429">
    <property type="component" value="Chromosome 10"/>
</dbReference>
<evidence type="ECO:0000256" key="17">
    <source>
        <dbReference type="ARBA" id="ARBA00049327"/>
    </source>
</evidence>
<keyword evidence="19" id="KW-0812">Transmembrane</keyword>
<protein>
    <recommendedName>
        <fullName evidence="11">Lactosylceramide 4-alpha-galactosyltransferase</fullName>
        <ecNumber evidence="10">2.4.1.228</ecNumber>
    </recommendedName>
    <alternativeName>
        <fullName evidence="15">Alpha-1,4-N-acetylglucosaminyltransferase</fullName>
    </alternativeName>
    <alternativeName>
        <fullName evidence="13">Alpha-1,4-galactosyltransferase</fullName>
    </alternativeName>
    <alternativeName>
        <fullName evidence="14">Globotriaosylceramide synthase</fullName>
    </alternativeName>
    <alternativeName>
        <fullName evidence="12">UDP-galactose:beta-D-galactosyl-beta1-R 4-alpha-D-galactosyltransferase</fullName>
    </alternativeName>
</protein>
<evidence type="ECO:0000256" key="2">
    <source>
        <dbReference type="ARBA" id="ARBA00004934"/>
    </source>
</evidence>
<evidence type="ECO:0000256" key="19">
    <source>
        <dbReference type="SAM" id="Phobius"/>
    </source>
</evidence>
<dbReference type="InterPro" id="IPR007577">
    <property type="entry name" value="GlycoTrfase_DXD_sugar-bd_CS"/>
</dbReference>
<dbReference type="GO" id="GO:0000139">
    <property type="term" value="C:Golgi membrane"/>
    <property type="evidence" value="ECO:0007669"/>
    <property type="project" value="UniProtKB-SubCell"/>
</dbReference>
<dbReference type="Gene3D" id="3.90.550.20">
    <property type="match status" value="1"/>
</dbReference>
<comment type="pathway">
    <text evidence="2">Glycolipid biosynthesis.</text>
</comment>
<evidence type="ECO:0000256" key="7">
    <source>
        <dbReference type="ARBA" id="ARBA00023034"/>
    </source>
</evidence>
<keyword evidence="7" id="KW-0333">Golgi apparatus</keyword>
<keyword evidence="19" id="KW-1133">Transmembrane helix</keyword>
<evidence type="ECO:0000256" key="11">
    <source>
        <dbReference type="ARBA" id="ARBA00040835"/>
    </source>
</evidence>
<evidence type="ECO:0000256" key="1">
    <source>
        <dbReference type="ARBA" id="ARBA00004323"/>
    </source>
</evidence>
<evidence type="ECO:0000256" key="6">
    <source>
        <dbReference type="ARBA" id="ARBA00022679"/>
    </source>
</evidence>
<keyword evidence="8" id="KW-0443">Lipid metabolism</keyword>
<dbReference type="Ensembl" id="ENSCAFT00030007139.1">
    <property type="protein sequence ID" value="ENSCAFP00030006259.1"/>
    <property type="gene ID" value="ENSCAFG00030003855.1"/>
</dbReference>
<dbReference type="GO" id="GO:0006629">
    <property type="term" value="P:lipid metabolic process"/>
    <property type="evidence" value="ECO:0007669"/>
    <property type="project" value="UniProtKB-KW"/>
</dbReference>
<evidence type="ECO:0000256" key="16">
    <source>
        <dbReference type="ARBA" id="ARBA00048195"/>
    </source>
</evidence>
<evidence type="ECO:0000256" key="15">
    <source>
        <dbReference type="ARBA" id="ARBA00043186"/>
    </source>
</evidence>
<evidence type="ECO:0000256" key="12">
    <source>
        <dbReference type="ARBA" id="ARBA00041556"/>
    </source>
</evidence>
<comment type="subcellular location">
    <subcellularLocation>
        <location evidence="1">Golgi apparatus membrane</location>
        <topology evidence="1">Single-pass type II membrane protein</topology>
    </subcellularLocation>
</comment>
<reference evidence="21" key="2">
    <citation type="submission" date="2025-08" db="UniProtKB">
        <authorList>
            <consortium name="Ensembl"/>
        </authorList>
    </citation>
    <scope>IDENTIFICATION</scope>
</reference>
<dbReference type="PANTHER" id="PTHR12042:SF17">
    <property type="entry name" value="LACTOSYLCERAMIDE 4-ALPHA-GALACTOSYLTRANSFERASE"/>
    <property type="match status" value="1"/>
</dbReference>
<evidence type="ECO:0000256" key="10">
    <source>
        <dbReference type="ARBA" id="ARBA00039051"/>
    </source>
</evidence>
<dbReference type="SUPFAM" id="SSF53448">
    <property type="entry name" value="Nucleotide-diphospho-sugar transferases"/>
    <property type="match status" value="1"/>
</dbReference>
<name>A0A8C0M858_CANLF</name>
<organism evidence="21 22">
    <name type="scientific">Canis lupus familiaris</name>
    <name type="common">Dog</name>
    <name type="synonym">Canis familiaris</name>
    <dbReference type="NCBI Taxonomy" id="9615"/>
    <lineage>
        <taxon>Eukaryota</taxon>
        <taxon>Metazoa</taxon>
        <taxon>Chordata</taxon>
        <taxon>Craniata</taxon>
        <taxon>Vertebrata</taxon>
        <taxon>Euteleostomi</taxon>
        <taxon>Mammalia</taxon>
        <taxon>Eutheria</taxon>
        <taxon>Laurasiatheria</taxon>
        <taxon>Carnivora</taxon>
        <taxon>Caniformia</taxon>
        <taxon>Canidae</taxon>
        <taxon>Canis</taxon>
    </lineage>
</organism>
<keyword evidence="4" id="KW-0444">Lipid biosynthesis</keyword>
<dbReference type="InterPro" id="IPR029044">
    <property type="entry name" value="Nucleotide-diphossugar_trans"/>
</dbReference>
<feature type="region of interest" description="Disordered" evidence="18">
    <location>
        <begin position="381"/>
        <end position="404"/>
    </location>
</feature>
<comment type="catalytic activity">
    <reaction evidence="17">
        <text>a beta-D-Gal-(1&lt;-&gt;1')-ceramide + UDP-alpha-D-galactose = alpha-D-Gal-(1-&gt;4)-beta-D-Gal-(1&lt;-&gt;1')-Cer + UDP + H(+)</text>
        <dbReference type="Rhea" id="RHEA:60044"/>
        <dbReference type="ChEBI" id="CHEBI:15378"/>
        <dbReference type="ChEBI" id="CHEBI:58223"/>
        <dbReference type="ChEBI" id="CHEBI:66914"/>
        <dbReference type="ChEBI" id="CHEBI:143593"/>
        <dbReference type="ChEBI" id="CHEBI:143594"/>
    </reaction>
    <physiologicalReaction direction="left-to-right" evidence="17">
        <dbReference type="Rhea" id="RHEA:60045"/>
    </physiologicalReaction>
</comment>
<dbReference type="InterPro" id="IPR051981">
    <property type="entry name" value="Glycosyltransf_32"/>
</dbReference>
<evidence type="ECO:0000256" key="5">
    <source>
        <dbReference type="ARBA" id="ARBA00022676"/>
    </source>
</evidence>
<dbReference type="GO" id="GO:0050512">
    <property type="term" value="F:lactosylceramide 4-alpha-galactosyltransferase activity"/>
    <property type="evidence" value="ECO:0007669"/>
    <property type="project" value="UniProtKB-EC"/>
</dbReference>
<comment type="catalytic activity">
    <reaction evidence="16">
        <text>a beta-D-Gal-(1-&gt;4)-beta-D-Glc-(1&lt;-&gt;1)-Cer(d18:1(4E)) + UDP-alpha-D-galactose = a globoside Gb3Cer (d18:1(4E)) + UDP + H(+)</text>
        <dbReference type="Rhea" id="RHEA:11924"/>
        <dbReference type="ChEBI" id="CHEBI:15378"/>
        <dbReference type="ChEBI" id="CHEBI:17950"/>
        <dbReference type="ChEBI" id="CHEBI:18313"/>
        <dbReference type="ChEBI" id="CHEBI:58223"/>
        <dbReference type="ChEBI" id="CHEBI:66914"/>
        <dbReference type="EC" id="2.4.1.228"/>
    </reaction>
    <physiologicalReaction direction="left-to-right" evidence="16">
        <dbReference type="Rhea" id="RHEA:11925"/>
    </physiologicalReaction>
</comment>
<evidence type="ECO:0000256" key="18">
    <source>
        <dbReference type="SAM" id="MobiDB-lite"/>
    </source>
</evidence>
<dbReference type="Pfam" id="PF04572">
    <property type="entry name" value="Gb3_synth"/>
    <property type="match status" value="1"/>
</dbReference>
<dbReference type="PANTHER" id="PTHR12042">
    <property type="entry name" value="LACTOSYLCERAMIDE 4-ALPHA-GALACTOSYLTRANSFERASE ALPHA- 1,4-GALACTOSYLTRANSFERASE"/>
    <property type="match status" value="1"/>
</dbReference>
<dbReference type="Pfam" id="PF04488">
    <property type="entry name" value="Gly_transf_sug"/>
    <property type="match status" value="1"/>
</dbReference>
<feature type="transmembrane region" description="Helical" evidence="19">
    <location>
        <begin position="78"/>
        <end position="100"/>
    </location>
</feature>
<dbReference type="FunFam" id="3.90.550.20:FF:000003">
    <property type="entry name" value="Lactosylceramide 4-alpha-galactosyltransferase"/>
    <property type="match status" value="1"/>
</dbReference>
<evidence type="ECO:0000256" key="13">
    <source>
        <dbReference type="ARBA" id="ARBA00041849"/>
    </source>
</evidence>
<evidence type="ECO:0000256" key="8">
    <source>
        <dbReference type="ARBA" id="ARBA00023098"/>
    </source>
</evidence>
<evidence type="ECO:0000313" key="21">
    <source>
        <dbReference type="Ensembl" id="ENSCAFP00030006259.1"/>
    </source>
</evidence>
<feature type="domain" description="Alpha 1,4-glycosyltransferase" evidence="20">
    <location>
        <begin position="280"/>
        <end position="381"/>
    </location>
</feature>